<evidence type="ECO:0000313" key="2">
    <source>
        <dbReference type="Proteomes" id="UP000034816"/>
    </source>
</evidence>
<dbReference type="EMBL" id="LBQH01000006">
    <property type="protein sequence ID" value="KKP77977.1"/>
    <property type="molecule type" value="Genomic_DNA"/>
</dbReference>
<proteinExistence type="predicted"/>
<dbReference type="Proteomes" id="UP000034816">
    <property type="component" value="Unassembled WGS sequence"/>
</dbReference>
<reference evidence="1 2" key="1">
    <citation type="journal article" date="2015" name="Nature">
        <title>rRNA introns, odd ribosomes, and small enigmatic genomes across a large radiation of phyla.</title>
        <authorList>
            <person name="Brown C.T."/>
            <person name="Hug L.A."/>
            <person name="Thomas B.C."/>
            <person name="Sharon I."/>
            <person name="Castelle C.J."/>
            <person name="Singh A."/>
            <person name="Wilkins M.J."/>
            <person name="Williams K.H."/>
            <person name="Banfield J.F."/>
        </authorList>
    </citation>
    <scope>NUCLEOTIDE SEQUENCE [LARGE SCALE GENOMIC DNA]</scope>
</reference>
<dbReference type="AlphaFoldDB" id="A0A0G0FEN9"/>
<evidence type="ECO:0000313" key="1">
    <source>
        <dbReference type="EMBL" id="KKP77977.1"/>
    </source>
</evidence>
<gene>
    <name evidence="1" type="ORF">UR73_C0006G0005</name>
</gene>
<accession>A0A0G0FEN9</accession>
<organism evidence="1 2">
    <name type="scientific">candidate division WS6 bacterium GW2011_GWF1_35_23</name>
    <dbReference type="NCBI Taxonomy" id="1619097"/>
    <lineage>
        <taxon>Bacteria</taxon>
        <taxon>Candidatus Dojkabacteria</taxon>
    </lineage>
</organism>
<comment type="caution">
    <text evidence="1">The sequence shown here is derived from an EMBL/GenBank/DDBJ whole genome shotgun (WGS) entry which is preliminary data.</text>
</comment>
<name>A0A0G0FEN9_9BACT</name>
<protein>
    <submittedName>
        <fullName evidence="1">Uncharacterized protein</fullName>
    </submittedName>
</protein>
<sequence>MVLLMLVVFPAFDLRANALNAVYLLLSRIEVNVAGTTEKVEMILAIDTGQTIPSGGTVTFYFPDADDTKWCRTAGALTVTAVTSSAVDLATTDWDIDSALPTSGTLTATCTQGSGSGSVDTITISNVGTLTTGTTYGVKLANGTSAGVIGTDDTVGGHDVTIEAKNGTTIDSSTFLISLITNDTVVVSATVAEVPTITCSLSTNTLSLGTIYPGGSFATTSFQITTTTSAYTSGYYWTAYGEGDGSTDAGLYKSTATTDLLASTGSGTLDLRVSGSEGFGMTLSDPDGGDQATVSPDFHNYTFGVFGALDRAPAGAQLILYQSRTQPTSESSTVTFGARAGASAVPGSYQESVTFVCGAYINTTPTEDSGGGGPSEF</sequence>